<name>A0A975YJ65_9PROT</name>
<evidence type="ECO:0000256" key="1">
    <source>
        <dbReference type="ARBA" id="ARBA00004141"/>
    </source>
</evidence>
<feature type="transmembrane region" description="Helical" evidence="5">
    <location>
        <begin position="73"/>
        <end position="92"/>
    </location>
</feature>
<keyword evidence="7" id="KW-1185">Reference proteome</keyword>
<accession>A0A975YJ65</accession>
<sequence>MSDGDGLAALWVYLAADPLAALAATLLAWLAGLKAHTAARGSPLVNPVLVAVVILAGLLLAAGISYAEYFAGAQFVHFLLGPATVALAVPLYRHWSLVRSSTLAILFSMLVGSAFAVAAALALGVAFGAPMAVLASLAPKSVTTPVAMGIAERIGGLPSLTAVVVILSGIAGATLGTVTLNLARVRDWRARGLAMGTAAHGIGTARALSVNETAGAFSGLAMALNALATALALPLLWRLFASG</sequence>
<keyword evidence="3 5" id="KW-1133">Transmembrane helix</keyword>
<dbReference type="Proteomes" id="UP000694001">
    <property type="component" value="Chromosome"/>
</dbReference>
<protein>
    <submittedName>
        <fullName evidence="6">LrgB family protein</fullName>
    </submittedName>
</protein>
<evidence type="ECO:0000256" key="3">
    <source>
        <dbReference type="ARBA" id="ARBA00022989"/>
    </source>
</evidence>
<comment type="subcellular location">
    <subcellularLocation>
        <location evidence="1">Membrane</location>
        <topology evidence="1">Multi-pass membrane protein</topology>
    </subcellularLocation>
</comment>
<dbReference type="PANTHER" id="PTHR30249:SF0">
    <property type="entry name" value="PLASTIDAL GLYCOLATE_GLYCERATE TRANSLOCATOR 1, CHLOROPLASTIC"/>
    <property type="match status" value="1"/>
</dbReference>
<keyword evidence="2 5" id="KW-0812">Transmembrane</keyword>
<feature type="transmembrane region" description="Helical" evidence="5">
    <location>
        <begin position="104"/>
        <end position="137"/>
    </location>
</feature>
<feature type="transmembrane region" description="Helical" evidence="5">
    <location>
        <begin position="44"/>
        <end position="67"/>
    </location>
</feature>
<dbReference type="InterPro" id="IPR007300">
    <property type="entry name" value="CidB/LrgB"/>
</dbReference>
<dbReference type="RefSeq" id="WP_218285331.1">
    <property type="nucleotide sequence ID" value="NZ_CP076448.1"/>
</dbReference>
<dbReference type="AlphaFoldDB" id="A0A975YJ65"/>
<feature type="transmembrane region" description="Helical" evidence="5">
    <location>
        <begin position="157"/>
        <end position="180"/>
    </location>
</feature>
<keyword evidence="4 5" id="KW-0472">Membrane</keyword>
<organism evidence="6 7">
    <name type="scientific">Elioraea tepida</name>
    <dbReference type="NCBI Taxonomy" id="2843330"/>
    <lineage>
        <taxon>Bacteria</taxon>
        <taxon>Pseudomonadati</taxon>
        <taxon>Pseudomonadota</taxon>
        <taxon>Alphaproteobacteria</taxon>
        <taxon>Acetobacterales</taxon>
        <taxon>Elioraeaceae</taxon>
        <taxon>Elioraea</taxon>
    </lineage>
</organism>
<dbReference type="GO" id="GO:0016020">
    <property type="term" value="C:membrane"/>
    <property type="evidence" value="ECO:0007669"/>
    <property type="project" value="UniProtKB-SubCell"/>
</dbReference>
<dbReference type="PANTHER" id="PTHR30249">
    <property type="entry name" value="PUTATIVE SEROTONIN TRANSPORTER"/>
    <property type="match status" value="1"/>
</dbReference>
<evidence type="ECO:0000256" key="5">
    <source>
        <dbReference type="SAM" id="Phobius"/>
    </source>
</evidence>
<evidence type="ECO:0000256" key="4">
    <source>
        <dbReference type="ARBA" id="ARBA00023136"/>
    </source>
</evidence>
<evidence type="ECO:0000256" key="2">
    <source>
        <dbReference type="ARBA" id="ARBA00022692"/>
    </source>
</evidence>
<feature type="transmembrane region" description="Helical" evidence="5">
    <location>
        <begin position="216"/>
        <end position="237"/>
    </location>
</feature>
<gene>
    <name evidence="6" type="ORF">KO353_13665</name>
</gene>
<dbReference type="EMBL" id="CP076448">
    <property type="protein sequence ID" value="QXM24281.1"/>
    <property type="molecule type" value="Genomic_DNA"/>
</dbReference>
<proteinExistence type="predicted"/>
<dbReference type="KEGG" id="elio:KO353_13665"/>
<evidence type="ECO:0000313" key="7">
    <source>
        <dbReference type="Proteomes" id="UP000694001"/>
    </source>
</evidence>
<reference evidence="6" key="1">
    <citation type="submission" date="2021-06" db="EMBL/GenBank/DDBJ databases">
        <title>Elioraea tepida, sp. nov., a moderately thermophilic aerobic anoxygenic phototrophic bacterium isolated from an alkaline siliceous hot spring mat community in Yellowstone National Park, WY, USA.</title>
        <authorList>
            <person name="Saini M.K."/>
            <person name="Yoshida S."/>
            <person name="Sebastian A."/>
            <person name="Hirose S."/>
            <person name="Hara E."/>
            <person name="Tamaki H."/>
            <person name="Soulier N.T."/>
            <person name="Albert I."/>
            <person name="Hanada S."/>
            <person name="Bryant D.A."/>
            <person name="Tank M."/>
        </authorList>
    </citation>
    <scope>NUCLEOTIDE SEQUENCE</scope>
    <source>
        <strain evidence="6">MS-P2</strain>
    </source>
</reference>
<evidence type="ECO:0000313" key="6">
    <source>
        <dbReference type="EMBL" id="QXM24281.1"/>
    </source>
</evidence>
<feature type="transmembrane region" description="Helical" evidence="5">
    <location>
        <begin position="12"/>
        <end position="32"/>
    </location>
</feature>
<dbReference type="Pfam" id="PF04172">
    <property type="entry name" value="LrgB"/>
    <property type="match status" value="1"/>
</dbReference>